<evidence type="ECO:0000259" key="6">
    <source>
        <dbReference type="Pfam" id="PF07992"/>
    </source>
</evidence>
<feature type="domain" description="FAD/NAD(P)-binding" evidence="6">
    <location>
        <begin position="11"/>
        <end position="307"/>
    </location>
</feature>
<dbReference type="SUPFAM" id="SSF55424">
    <property type="entry name" value="FAD/NAD-linked reductases, dimerisation (C-terminal) domain"/>
    <property type="match status" value="1"/>
</dbReference>
<dbReference type="Proteomes" id="UP000509594">
    <property type="component" value="Chromosome"/>
</dbReference>
<dbReference type="SUPFAM" id="SSF51905">
    <property type="entry name" value="FAD/NAD(P)-binding domain"/>
    <property type="match status" value="2"/>
</dbReference>
<dbReference type="PANTHER" id="PTHR43429">
    <property type="entry name" value="PYRIDINE NUCLEOTIDE-DISULFIDE OXIDOREDUCTASE DOMAIN-CONTAINING"/>
    <property type="match status" value="1"/>
</dbReference>
<dbReference type="RefSeq" id="WP_176964066.1">
    <property type="nucleotide sequence ID" value="NZ_CP058215.1"/>
</dbReference>
<keyword evidence="3" id="KW-0285">Flavoprotein</keyword>
<dbReference type="Pfam" id="PF02852">
    <property type="entry name" value="Pyr_redox_dim"/>
    <property type="match status" value="1"/>
</dbReference>
<dbReference type="InterPro" id="IPR023753">
    <property type="entry name" value="FAD/NAD-binding_dom"/>
</dbReference>
<comment type="cofactor">
    <cofactor evidence="1">
        <name>FAD</name>
        <dbReference type="ChEBI" id="CHEBI:57692"/>
    </cofactor>
</comment>
<dbReference type="GO" id="GO:0016491">
    <property type="term" value="F:oxidoreductase activity"/>
    <property type="evidence" value="ECO:0007669"/>
    <property type="project" value="InterPro"/>
</dbReference>
<dbReference type="Pfam" id="PF07992">
    <property type="entry name" value="Pyr_redox_2"/>
    <property type="match status" value="1"/>
</dbReference>
<evidence type="ECO:0000256" key="3">
    <source>
        <dbReference type="ARBA" id="ARBA00022630"/>
    </source>
</evidence>
<protein>
    <submittedName>
        <fullName evidence="7">FAD-dependent oxidoreductase</fullName>
    </submittedName>
</protein>
<sequence>MYEKETADRKKLIIVGGGAAGMAVATSVRRHGNYDITVFSSDSHTAYSQCGMPFVLAREIEDFNSLVLRKKEFFEDMDIDLRLNTTVDSIDLEARTVSTGKKTYTFDKLLIATGSRPEVPGNLRSGAELDNVFTLRTLSDGMEIDRAMEKAESIVVIGGGGIGVEIAIAAAKRGLRTFLVNRGTSLLSHNIDPDMAEIVQEHIESLGVSVLTGETPQSINGQNKIESVTIGGEDFPADMVVISTGVWPETELASDAGIEIGSTGGIIVNDHLQVKTKQGFDPDVYAGGECVQLYDFVTGSPMLSQLASTARRMAGTIRDNLVSKPSGFGSIVNPWVAAVAELQVGTVGINTRIAREHGIDIASGLATGSTRAGYYPGSTRIFVKLLFSNRVLVGAQVIGGEGVKERIDGLSLAIKKKTTVDELLELETCYTPPLSTLEDPMIFAVRGALKKIPGSKK</sequence>
<dbReference type="KEGG" id="mzi:HWN40_01295"/>
<keyword evidence="8" id="KW-1185">Reference proteome</keyword>
<evidence type="ECO:0000256" key="1">
    <source>
        <dbReference type="ARBA" id="ARBA00001974"/>
    </source>
</evidence>
<evidence type="ECO:0000256" key="4">
    <source>
        <dbReference type="ARBA" id="ARBA00022827"/>
    </source>
</evidence>
<dbReference type="OrthoDB" id="27922at2157"/>
<dbReference type="InterPro" id="IPR036188">
    <property type="entry name" value="FAD/NAD-bd_sf"/>
</dbReference>
<accession>A0A7D5I3P6</accession>
<dbReference type="GeneID" id="55820268"/>
<comment type="similarity">
    <text evidence="2">Belongs to the class-III pyridine nucleotide-disulfide oxidoreductase family.</text>
</comment>
<gene>
    <name evidence="7" type="ORF">HWN40_01295</name>
</gene>
<name>A0A7D5I3P6_9EURY</name>
<dbReference type="PRINTS" id="PR00411">
    <property type="entry name" value="PNDRDTASEI"/>
</dbReference>
<proteinExistence type="inferred from homology"/>
<dbReference type="Gene3D" id="3.50.50.60">
    <property type="entry name" value="FAD/NAD(P)-binding domain"/>
    <property type="match status" value="2"/>
</dbReference>
<evidence type="ECO:0000313" key="7">
    <source>
        <dbReference type="EMBL" id="QLC49003.1"/>
    </source>
</evidence>
<dbReference type="PRINTS" id="PR00368">
    <property type="entry name" value="FADPNR"/>
</dbReference>
<keyword evidence="4" id="KW-0274">FAD</keyword>
<dbReference type="PANTHER" id="PTHR43429:SF3">
    <property type="entry name" value="NITRITE REDUCTASE [NAD(P)H]"/>
    <property type="match status" value="1"/>
</dbReference>
<evidence type="ECO:0000313" key="8">
    <source>
        <dbReference type="Proteomes" id="UP000509594"/>
    </source>
</evidence>
<dbReference type="InterPro" id="IPR016156">
    <property type="entry name" value="FAD/NAD-linked_Rdtase_dimer_sf"/>
</dbReference>
<feature type="domain" description="Pyridine nucleotide-disulphide oxidoreductase dimerisation" evidence="5">
    <location>
        <begin position="339"/>
        <end position="435"/>
    </location>
</feature>
<organism evidence="7 8">
    <name type="scientific">Methanolobus zinderi</name>
    <dbReference type="NCBI Taxonomy" id="536044"/>
    <lineage>
        <taxon>Archaea</taxon>
        <taxon>Methanobacteriati</taxon>
        <taxon>Methanobacteriota</taxon>
        <taxon>Stenosarchaea group</taxon>
        <taxon>Methanomicrobia</taxon>
        <taxon>Methanosarcinales</taxon>
        <taxon>Methanosarcinaceae</taxon>
        <taxon>Methanolobus</taxon>
    </lineage>
</organism>
<dbReference type="AlphaFoldDB" id="A0A7D5I3P6"/>
<evidence type="ECO:0000256" key="2">
    <source>
        <dbReference type="ARBA" id="ARBA00009130"/>
    </source>
</evidence>
<reference evidence="7 8" key="1">
    <citation type="submission" date="2020-06" db="EMBL/GenBank/DDBJ databases">
        <title>Methanolobus halotolerans sp. nov., isolated from a saline lake Tus in Siberia.</title>
        <authorList>
            <person name="Shen Y."/>
            <person name="Chen S.-C."/>
            <person name="Lai M.-C."/>
            <person name="Huang H.-H."/>
            <person name="Chiu H.-H."/>
            <person name="Tang S.-L."/>
            <person name="Rogozin D.Y."/>
            <person name="Degermendzhy A.G."/>
        </authorList>
    </citation>
    <scope>NUCLEOTIDE SEQUENCE [LARGE SCALE GENOMIC DNA]</scope>
    <source>
        <strain evidence="7 8">DSM 21339</strain>
    </source>
</reference>
<evidence type="ECO:0000259" key="5">
    <source>
        <dbReference type="Pfam" id="PF02852"/>
    </source>
</evidence>
<dbReference type="EMBL" id="CP058215">
    <property type="protein sequence ID" value="QLC49003.1"/>
    <property type="molecule type" value="Genomic_DNA"/>
</dbReference>
<dbReference type="InterPro" id="IPR050260">
    <property type="entry name" value="FAD-bd_OxRdtase"/>
</dbReference>
<dbReference type="InterPro" id="IPR004099">
    <property type="entry name" value="Pyr_nucl-diS_OxRdtase_dimer"/>
</dbReference>